<dbReference type="EMBL" id="HBFA01036817">
    <property type="protein sequence ID" value="CAD8687939.1"/>
    <property type="molecule type" value="Transcribed_RNA"/>
</dbReference>
<name>A0A7S0RUV2_9CHLO</name>
<accession>A0A7S0RUV2</accession>
<protein>
    <submittedName>
        <fullName evidence="1">Uncharacterized protein</fullName>
    </submittedName>
</protein>
<dbReference type="AlphaFoldDB" id="A0A7S0RUV2"/>
<evidence type="ECO:0000313" key="1">
    <source>
        <dbReference type="EMBL" id="CAD8687939.1"/>
    </source>
</evidence>
<organism evidence="1">
    <name type="scientific">Pyramimonas obovata</name>
    <dbReference type="NCBI Taxonomy" id="1411642"/>
    <lineage>
        <taxon>Eukaryota</taxon>
        <taxon>Viridiplantae</taxon>
        <taxon>Chlorophyta</taxon>
        <taxon>Pyramimonadophyceae</taxon>
        <taxon>Pyramimonadales</taxon>
        <taxon>Pyramimonadaceae</taxon>
        <taxon>Pyramimonas</taxon>
        <taxon>Pyramimonas incertae sedis</taxon>
    </lineage>
</organism>
<reference evidence="1" key="1">
    <citation type="submission" date="2021-01" db="EMBL/GenBank/DDBJ databases">
        <authorList>
            <person name="Corre E."/>
            <person name="Pelletier E."/>
            <person name="Niang G."/>
            <person name="Scheremetjew M."/>
            <person name="Finn R."/>
            <person name="Kale V."/>
            <person name="Holt S."/>
            <person name="Cochrane G."/>
            <person name="Meng A."/>
            <person name="Brown T."/>
            <person name="Cohen L."/>
        </authorList>
    </citation>
    <scope>NUCLEOTIDE SEQUENCE</scope>
    <source>
        <strain evidence="1">CCMP722</strain>
    </source>
</reference>
<gene>
    <name evidence="1" type="ORF">POBO1169_LOCUS18396</name>
</gene>
<sequence>MSRTRGLVIFAATLSFLLFYVNKVWLVGSPSPAVPDTGSSISLNLPLATFRRQTVAQFRHTTPRAGKLALVTSTTGRYFAHMLAKASQISRAHQVNGTFSSQDLRLGILNFFSSTSLERVKAFPLYVYHENSEDVKNERPIVDVQLIRVVENVYDFDLFNEVPWLRNFLKTSHSDPISRFYKVKNSVTRHTLRKQKQDIMQAKGLLRKVLAIRLALNRVEPGTVVLWIDMDTYFTASPDNKFMEYVLRNDVTFIPTWSENVAVSRCARHSLSSARSALSVEQQISCKPCADTGILAYVSNAKTMEMLDQQINMYRGEAMRFRLYCTSNKCTGTKCSTAVACTPSVGGLCNPLESLNDIAVFSHSMFKFRSNTTQGWFATGCLEESSGPWVQLRTSYFIKQKTGNGEICPGMHQFAPFISPFNIGEYVIHFTQSANSLAGKRQEWEDQNVVLPSNKNYEKSPFWNDAFRSA</sequence>
<proteinExistence type="predicted"/>